<accession>A0A0R1RDY7</accession>
<dbReference type="Gene3D" id="2.20.110.10">
    <property type="entry name" value="Histone H3 K4-specific methyltransferase SET7/9 N-terminal domain"/>
    <property type="match status" value="1"/>
</dbReference>
<comment type="caution">
    <text evidence="3">The sequence shown here is derived from an EMBL/GenBank/DDBJ whole genome shotgun (WGS) entry which is preliminary data.</text>
</comment>
<dbReference type="SUPFAM" id="SSF82185">
    <property type="entry name" value="Histone H3 K4-specific methyltransferase SET7/9 N-terminal domain"/>
    <property type="match status" value="1"/>
</dbReference>
<dbReference type="STRING" id="1423778.FC70_GL000876"/>
<dbReference type="PANTHER" id="PTHR43215:SF14">
    <property type="entry name" value="RADIAL SPOKE HEAD 1 HOMOLOG"/>
    <property type="match status" value="1"/>
</dbReference>
<keyword evidence="2" id="KW-1133">Transmembrane helix</keyword>
<dbReference type="AlphaFoldDB" id="A0A0R1RDY7"/>
<keyword evidence="4" id="KW-1185">Reference proteome</keyword>
<organism evidence="3 4">
    <name type="scientific">Paucilactobacillus oligofermentans DSM 15707 = LMG 22743</name>
    <dbReference type="NCBI Taxonomy" id="1423778"/>
    <lineage>
        <taxon>Bacteria</taxon>
        <taxon>Bacillati</taxon>
        <taxon>Bacillota</taxon>
        <taxon>Bacilli</taxon>
        <taxon>Lactobacillales</taxon>
        <taxon>Lactobacillaceae</taxon>
        <taxon>Paucilactobacillus</taxon>
    </lineage>
</organism>
<evidence type="ECO:0008006" key="5">
    <source>
        <dbReference type="Google" id="ProtNLM"/>
    </source>
</evidence>
<evidence type="ECO:0000313" key="3">
    <source>
        <dbReference type="EMBL" id="KRL55280.1"/>
    </source>
</evidence>
<reference evidence="3 4" key="1">
    <citation type="journal article" date="2015" name="Genome Announc.">
        <title>Expanding the biotechnology potential of lactobacilli through comparative genomics of 213 strains and associated genera.</title>
        <authorList>
            <person name="Sun Z."/>
            <person name="Harris H.M."/>
            <person name="McCann A."/>
            <person name="Guo C."/>
            <person name="Argimon S."/>
            <person name="Zhang W."/>
            <person name="Yang X."/>
            <person name="Jeffery I.B."/>
            <person name="Cooney J.C."/>
            <person name="Kagawa T.F."/>
            <person name="Liu W."/>
            <person name="Song Y."/>
            <person name="Salvetti E."/>
            <person name="Wrobel A."/>
            <person name="Rasinkangas P."/>
            <person name="Parkhill J."/>
            <person name="Rea M.C."/>
            <person name="O'Sullivan O."/>
            <person name="Ritari J."/>
            <person name="Douillard F.P."/>
            <person name="Paul Ross R."/>
            <person name="Yang R."/>
            <person name="Briner A.E."/>
            <person name="Felis G.E."/>
            <person name="de Vos W.M."/>
            <person name="Barrangou R."/>
            <person name="Klaenhammer T.R."/>
            <person name="Caufield P.W."/>
            <person name="Cui Y."/>
            <person name="Zhang H."/>
            <person name="O'Toole P.W."/>
        </authorList>
    </citation>
    <scope>NUCLEOTIDE SEQUENCE [LARGE SCALE GENOMIC DNA]</scope>
    <source>
        <strain evidence="3 4">DSM 15707</strain>
    </source>
</reference>
<evidence type="ECO:0000256" key="2">
    <source>
        <dbReference type="SAM" id="Phobius"/>
    </source>
</evidence>
<dbReference type="PANTHER" id="PTHR43215">
    <property type="entry name" value="RADIAL SPOKE HEAD 1 HOMOLOG"/>
    <property type="match status" value="1"/>
</dbReference>
<sequence length="129" mass="14404">MFIVKGLKRSYFEAISIVVILIFAIISMMPSANHNAYLKLNNGKLIYSGGMIDNKFSGEGKLIFKNHDYYVGNFKNGEFDGSGKFVSHEKWILTGNFEKGEPNGNEKMSNKGKNFFNGVVKDGSLTYAN</sequence>
<name>A0A0R1RDY7_9LACO</name>
<dbReference type="InterPro" id="IPR003409">
    <property type="entry name" value="MORN"/>
</dbReference>
<keyword evidence="1" id="KW-0677">Repeat</keyword>
<evidence type="ECO:0000256" key="1">
    <source>
        <dbReference type="ARBA" id="ARBA00022737"/>
    </source>
</evidence>
<dbReference type="RefSeq" id="WP_057889832.1">
    <property type="nucleotide sequence ID" value="NZ_AZFE01000031.1"/>
</dbReference>
<dbReference type="GO" id="GO:0005829">
    <property type="term" value="C:cytosol"/>
    <property type="evidence" value="ECO:0007669"/>
    <property type="project" value="TreeGrafter"/>
</dbReference>
<gene>
    <name evidence="3" type="ORF">FC70_GL000876</name>
</gene>
<dbReference type="OrthoDB" id="1693224at2"/>
<evidence type="ECO:0000313" key="4">
    <source>
        <dbReference type="Proteomes" id="UP000051697"/>
    </source>
</evidence>
<dbReference type="KEGG" id="lol:LACOL_0421"/>
<feature type="transmembrane region" description="Helical" evidence="2">
    <location>
        <begin position="12"/>
        <end position="32"/>
    </location>
</feature>
<dbReference type="EMBL" id="AZFE01000031">
    <property type="protein sequence ID" value="KRL55280.1"/>
    <property type="molecule type" value="Genomic_DNA"/>
</dbReference>
<keyword evidence="2" id="KW-0812">Transmembrane</keyword>
<dbReference type="Pfam" id="PF02493">
    <property type="entry name" value="MORN"/>
    <property type="match status" value="2"/>
</dbReference>
<dbReference type="Proteomes" id="UP000051697">
    <property type="component" value="Unassembled WGS sequence"/>
</dbReference>
<protein>
    <recommendedName>
        <fullName evidence="5">MORN repeat protein</fullName>
    </recommendedName>
</protein>
<dbReference type="PATRIC" id="fig|1423778.4.peg.909"/>
<keyword evidence="2" id="KW-0472">Membrane</keyword>
<proteinExistence type="predicted"/>